<accession>A0A8D8VJS2</accession>
<sequence length="106" mass="12574">MEREYSRVNLLMPRIVEAHVMNYEYTSENGIWRVKQNIEIRRLRSYQCETEQIALDCGHDVIRRDETSKMRKNCTGDFCGSKPRFYGLSIQCIFDANIGRQFSFLP</sequence>
<organism evidence="1">
    <name type="scientific">Cacopsylla melanoneura</name>
    <dbReference type="NCBI Taxonomy" id="428564"/>
    <lineage>
        <taxon>Eukaryota</taxon>
        <taxon>Metazoa</taxon>
        <taxon>Ecdysozoa</taxon>
        <taxon>Arthropoda</taxon>
        <taxon>Hexapoda</taxon>
        <taxon>Insecta</taxon>
        <taxon>Pterygota</taxon>
        <taxon>Neoptera</taxon>
        <taxon>Paraneoptera</taxon>
        <taxon>Hemiptera</taxon>
        <taxon>Sternorrhyncha</taxon>
        <taxon>Psylloidea</taxon>
        <taxon>Psyllidae</taxon>
        <taxon>Psyllinae</taxon>
        <taxon>Cacopsylla</taxon>
    </lineage>
</organism>
<protein>
    <submittedName>
        <fullName evidence="1">Uncharacterized protein</fullName>
    </submittedName>
</protein>
<dbReference type="AlphaFoldDB" id="A0A8D8VJS2"/>
<dbReference type="EMBL" id="HBUF01366790">
    <property type="protein sequence ID" value="CAG6723997.1"/>
    <property type="molecule type" value="Transcribed_RNA"/>
</dbReference>
<proteinExistence type="predicted"/>
<reference evidence="1" key="1">
    <citation type="submission" date="2021-05" db="EMBL/GenBank/DDBJ databases">
        <authorList>
            <person name="Alioto T."/>
            <person name="Alioto T."/>
            <person name="Gomez Garrido J."/>
        </authorList>
    </citation>
    <scope>NUCLEOTIDE SEQUENCE</scope>
</reference>
<evidence type="ECO:0000313" key="1">
    <source>
        <dbReference type="EMBL" id="CAG6723997.1"/>
    </source>
</evidence>
<name>A0A8D8VJS2_9HEMI</name>